<dbReference type="Proteomes" id="UP001143370">
    <property type="component" value="Unassembled WGS sequence"/>
</dbReference>
<gene>
    <name evidence="2" type="ORF">GCM10017643_38670</name>
</gene>
<accession>A0A9W6N0F8</accession>
<keyword evidence="3" id="KW-1185">Reference proteome</keyword>
<proteinExistence type="predicted"/>
<reference evidence="2" key="2">
    <citation type="submission" date="2023-01" db="EMBL/GenBank/DDBJ databases">
        <authorList>
            <person name="Sun Q."/>
            <person name="Evtushenko L."/>
        </authorList>
    </citation>
    <scope>NUCLEOTIDE SEQUENCE</scope>
    <source>
        <strain evidence="2">VKM B-2484</strain>
    </source>
</reference>
<evidence type="ECO:0000256" key="1">
    <source>
        <dbReference type="SAM" id="MobiDB-lite"/>
    </source>
</evidence>
<feature type="compositionally biased region" description="Low complexity" evidence="1">
    <location>
        <begin position="34"/>
        <end position="43"/>
    </location>
</feature>
<protein>
    <submittedName>
        <fullName evidence="2">Uncharacterized protein</fullName>
    </submittedName>
</protein>
<evidence type="ECO:0000313" key="3">
    <source>
        <dbReference type="Proteomes" id="UP001143370"/>
    </source>
</evidence>
<name>A0A9W6N0F8_9HYPH</name>
<dbReference type="EMBL" id="BSFJ01000033">
    <property type="protein sequence ID" value="GLK73749.1"/>
    <property type="molecule type" value="Genomic_DNA"/>
</dbReference>
<comment type="caution">
    <text evidence="2">The sequence shown here is derived from an EMBL/GenBank/DDBJ whole genome shotgun (WGS) entry which is preliminary data.</text>
</comment>
<evidence type="ECO:0000313" key="2">
    <source>
        <dbReference type="EMBL" id="GLK73749.1"/>
    </source>
</evidence>
<reference evidence="2" key="1">
    <citation type="journal article" date="2014" name="Int. J. Syst. Evol. Microbiol.">
        <title>Complete genome sequence of Corynebacterium casei LMG S-19264T (=DSM 44701T), isolated from a smear-ripened cheese.</title>
        <authorList>
            <consortium name="US DOE Joint Genome Institute (JGI-PGF)"/>
            <person name="Walter F."/>
            <person name="Albersmeier A."/>
            <person name="Kalinowski J."/>
            <person name="Ruckert C."/>
        </authorList>
    </citation>
    <scope>NUCLEOTIDE SEQUENCE</scope>
    <source>
        <strain evidence="2">VKM B-2484</strain>
    </source>
</reference>
<organism evidence="2 3">
    <name type="scientific">Ancylobacter dichloromethanicus</name>
    <dbReference type="NCBI Taxonomy" id="518825"/>
    <lineage>
        <taxon>Bacteria</taxon>
        <taxon>Pseudomonadati</taxon>
        <taxon>Pseudomonadota</taxon>
        <taxon>Alphaproteobacteria</taxon>
        <taxon>Hyphomicrobiales</taxon>
        <taxon>Xanthobacteraceae</taxon>
        <taxon>Ancylobacter</taxon>
    </lineage>
</organism>
<feature type="region of interest" description="Disordered" evidence="1">
    <location>
        <begin position="34"/>
        <end position="62"/>
    </location>
</feature>
<dbReference type="AlphaFoldDB" id="A0A9W6N0F8"/>
<feature type="compositionally biased region" description="Polar residues" evidence="1">
    <location>
        <begin position="46"/>
        <end position="55"/>
    </location>
</feature>
<sequence length="78" mass="8255">MGNGVSLLPTASVLMTPTAAVCGRVVLARRDAMAAAQREAAGAPSKAQTTHSNRLSFGHMAERPRVPLRPHKWFCDGA</sequence>